<accession>A0ABS7MN28</accession>
<gene>
    <name evidence="1" type="ORF">K6V98_05595</name>
</gene>
<proteinExistence type="predicted"/>
<evidence type="ECO:0000313" key="2">
    <source>
        <dbReference type="Proteomes" id="UP000700908"/>
    </source>
</evidence>
<comment type="caution">
    <text evidence="1">The sequence shown here is derived from an EMBL/GenBank/DDBJ whole genome shotgun (WGS) entry which is preliminary data.</text>
</comment>
<sequence length="413" mass="44224">MYVRKKASKEKQLHSGGITRRAFTAGAAVAGAGISALSALGCSSKAKREEAGEPQVVTDASKIIDALSDFEEADLGVSAAQTWEVPLGTKLYHTGGSWAACMLTPDSAMHPNTLGAFSTASGRTFTLMEEASLGRGYSFYDVRMSESIFAWLEIDYIAGAWALLACPFTDGSISGNPITLDSGDQDWEPASFTCRGSSVIWQKMPQPTGKKRAETSQCLMWTSGNEKGSVLWESTGRFATKPRVAGRSLTIAPRVRNDEGTFYGMTAIDLDDTSHGMLDQLVLPSGIRPFEAVYAQDRFAFSIEASYESGGSLGKMGTFIGREGGSFVFFAREPLAQIMFSGSRFLIKTQSAHYALDIENEKIEGVSGPDRSLGFGEFPASEGEATGVLTYATIRDAKGAPASGMARWLSLQA</sequence>
<evidence type="ECO:0000313" key="1">
    <source>
        <dbReference type="EMBL" id="MBY4797825.1"/>
    </source>
</evidence>
<keyword evidence="2" id="KW-1185">Reference proteome</keyword>
<protein>
    <recommendedName>
        <fullName evidence="3">Tat pathway signal sequence domain protein</fullName>
    </recommendedName>
</protein>
<dbReference type="InterPro" id="IPR006311">
    <property type="entry name" value="TAT_signal"/>
</dbReference>
<dbReference type="PROSITE" id="PS51318">
    <property type="entry name" value="TAT"/>
    <property type="match status" value="1"/>
</dbReference>
<reference evidence="1 2" key="1">
    <citation type="submission" date="2021-08" db="EMBL/GenBank/DDBJ databases">
        <title>Collinsella faecalis sp. nov. isolated from swine faeces.</title>
        <authorList>
            <person name="Oh B.S."/>
            <person name="Lee J.H."/>
        </authorList>
    </citation>
    <scope>NUCLEOTIDE SEQUENCE [LARGE SCALE GENOMIC DNA]</scope>
    <source>
        <strain evidence="1 2">AGMB00827</strain>
    </source>
</reference>
<dbReference type="EMBL" id="JAIMFO010000006">
    <property type="protein sequence ID" value="MBY4797825.1"/>
    <property type="molecule type" value="Genomic_DNA"/>
</dbReference>
<organism evidence="1 2">
    <name type="scientific">Collinsella ureilytica</name>
    <dbReference type="NCBI Taxonomy" id="2869515"/>
    <lineage>
        <taxon>Bacteria</taxon>
        <taxon>Bacillati</taxon>
        <taxon>Actinomycetota</taxon>
        <taxon>Coriobacteriia</taxon>
        <taxon>Coriobacteriales</taxon>
        <taxon>Coriobacteriaceae</taxon>
        <taxon>Collinsella</taxon>
    </lineage>
</organism>
<evidence type="ECO:0008006" key="3">
    <source>
        <dbReference type="Google" id="ProtNLM"/>
    </source>
</evidence>
<dbReference type="Proteomes" id="UP000700908">
    <property type="component" value="Unassembled WGS sequence"/>
</dbReference>
<name>A0ABS7MN28_9ACTN</name>